<dbReference type="GO" id="GO:0005886">
    <property type="term" value="C:plasma membrane"/>
    <property type="evidence" value="ECO:0007669"/>
    <property type="project" value="UniProtKB-SubCell"/>
</dbReference>
<keyword evidence="7 8" id="KW-0472">Membrane</keyword>
<feature type="transmembrane region" description="Helical" evidence="8">
    <location>
        <begin position="127"/>
        <end position="150"/>
    </location>
</feature>
<dbReference type="InterPro" id="IPR038770">
    <property type="entry name" value="Na+/solute_symporter_sf"/>
</dbReference>
<sequence length="307" mass="33356">MSGELIALIKLYVTLIVCVGVGWGMGAYLPRRLLEWVGQFLFWVGVPVSVLGFVLNVRLDWSVWGAGLVSILAFWGAWGLGELWLAGWGKRWLSPQRGSFLLTSMAGNTGYVGYPVCLFLLGSEYFAWAVVFDLTNTLTGSYGLGVWLAARLGGQGARPWWALVKNPILWSALLALGLYPLPRPDWLNAALQNLAWGVVILSLVLTGVRLGQIQHWGKLKAVWASLGIKMLVVPLLVGLILQLFPLAEPLRLLLVLQSGMPPALATLILTEAYGLESGLTVSAIGLGLGLLLVTLPLWLLLFGRGLF</sequence>
<feature type="transmembrane region" description="Helical" evidence="8">
    <location>
        <begin position="222"/>
        <end position="244"/>
    </location>
</feature>
<feature type="transmembrane region" description="Helical" evidence="8">
    <location>
        <begin position="193"/>
        <end position="210"/>
    </location>
</feature>
<gene>
    <name evidence="9" type="ORF">GlitD10_0915</name>
</gene>
<evidence type="ECO:0000256" key="5">
    <source>
        <dbReference type="ARBA" id="ARBA00022692"/>
    </source>
</evidence>
<dbReference type="PANTHER" id="PTHR36838">
    <property type="entry name" value="AUXIN EFFLUX CARRIER FAMILY PROTEIN"/>
    <property type="match status" value="1"/>
</dbReference>
<dbReference type="GO" id="GO:0055085">
    <property type="term" value="P:transmembrane transport"/>
    <property type="evidence" value="ECO:0007669"/>
    <property type="project" value="InterPro"/>
</dbReference>
<evidence type="ECO:0000256" key="2">
    <source>
        <dbReference type="ARBA" id="ARBA00010145"/>
    </source>
</evidence>
<dbReference type="RefSeq" id="WP_071453845.1">
    <property type="nucleotide sequence ID" value="NZ_CP017675.1"/>
</dbReference>
<evidence type="ECO:0000256" key="4">
    <source>
        <dbReference type="ARBA" id="ARBA00022475"/>
    </source>
</evidence>
<feature type="transmembrane region" description="Helical" evidence="8">
    <location>
        <begin position="100"/>
        <end position="121"/>
    </location>
</feature>
<feature type="transmembrane region" description="Helical" evidence="8">
    <location>
        <begin position="250"/>
        <end position="269"/>
    </location>
</feature>
<dbReference type="AlphaFoldDB" id="A0A1J0ABF8"/>
<dbReference type="Gene3D" id="1.20.1530.20">
    <property type="match status" value="1"/>
</dbReference>
<dbReference type="EMBL" id="CP017675">
    <property type="protein sequence ID" value="APB33233.1"/>
    <property type="molecule type" value="Genomic_DNA"/>
</dbReference>
<dbReference type="PANTHER" id="PTHR36838:SF1">
    <property type="entry name" value="SLR1864 PROTEIN"/>
    <property type="match status" value="1"/>
</dbReference>
<dbReference type="Pfam" id="PF03547">
    <property type="entry name" value="Mem_trans"/>
    <property type="match status" value="1"/>
</dbReference>
<reference evidence="9 10" key="1">
    <citation type="submission" date="2016-10" db="EMBL/GenBank/DDBJ databases">
        <title>Description of Gloeomargarita lithophora gen. nov., sp. nov., a thylakoid-bearing basal-branching cyanobacterium with intracellular carbonates, and proposal for Gloeomargaritales ord. nov.</title>
        <authorList>
            <person name="Moreira D."/>
            <person name="Tavera R."/>
            <person name="Benzerara K."/>
            <person name="Skouri-Panet F."/>
            <person name="Couradeau E."/>
            <person name="Gerard E."/>
            <person name="Loussert C."/>
            <person name="Novelo E."/>
            <person name="Zivanovic Y."/>
            <person name="Lopez-Garcia P."/>
        </authorList>
    </citation>
    <scope>NUCLEOTIDE SEQUENCE [LARGE SCALE GENOMIC DNA]</scope>
    <source>
        <strain evidence="9 10">D10</strain>
    </source>
</reference>
<accession>A0A1J0ABF8</accession>
<dbReference type="InterPro" id="IPR004776">
    <property type="entry name" value="Mem_transp_PIN-like"/>
</dbReference>
<keyword evidence="3" id="KW-0813">Transport</keyword>
<organism evidence="9 10">
    <name type="scientific">Gloeomargarita lithophora Alchichica-D10</name>
    <dbReference type="NCBI Taxonomy" id="1188229"/>
    <lineage>
        <taxon>Bacteria</taxon>
        <taxon>Bacillati</taxon>
        <taxon>Cyanobacteriota</taxon>
        <taxon>Cyanophyceae</taxon>
        <taxon>Gloeomargaritales</taxon>
        <taxon>Gloeomargaritaceae</taxon>
        <taxon>Gloeomargarita</taxon>
    </lineage>
</organism>
<keyword evidence="4" id="KW-1003">Cell membrane</keyword>
<feature type="transmembrane region" description="Helical" evidence="8">
    <location>
        <begin position="162"/>
        <end position="181"/>
    </location>
</feature>
<name>A0A1J0ABF8_9CYAN</name>
<feature type="transmembrane region" description="Helical" evidence="8">
    <location>
        <begin position="61"/>
        <end position="88"/>
    </location>
</feature>
<evidence type="ECO:0000313" key="9">
    <source>
        <dbReference type="EMBL" id="APB33233.1"/>
    </source>
</evidence>
<keyword evidence="6 8" id="KW-1133">Transmembrane helix</keyword>
<protein>
    <submittedName>
        <fullName evidence="9">Transporter, AEC family</fullName>
    </submittedName>
</protein>
<evidence type="ECO:0000256" key="1">
    <source>
        <dbReference type="ARBA" id="ARBA00004651"/>
    </source>
</evidence>
<evidence type="ECO:0000256" key="8">
    <source>
        <dbReference type="SAM" id="Phobius"/>
    </source>
</evidence>
<feature type="transmembrane region" description="Helical" evidence="8">
    <location>
        <begin position="6"/>
        <end position="29"/>
    </location>
</feature>
<dbReference type="STRING" id="1188229.GlitD10_0915"/>
<evidence type="ECO:0000313" key="10">
    <source>
        <dbReference type="Proteomes" id="UP000180235"/>
    </source>
</evidence>
<evidence type="ECO:0000256" key="3">
    <source>
        <dbReference type="ARBA" id="ARBA00022448"/>
    </source>
</evidence>
<keyword evidence="5 8" id="KW-0812">Transmembrane</keyword>
<keyword evidence="10" id="KW-1185">Reference proteome</keyword>
<dbReference type="OrthoDB" id="419762at2"/>
<comment type="subcellular location">
    <subcellularLocation>
        <location evidence="1">Cell membrane</location>
        <topology evidence="1">Multi-pass membrane protein</topology>
    </subcellularLocation>
</comment>
<proteinExistence type="inferred from homology"/>
<feature type="transmembrane region" description="Helical" evidence="8">
    <location>
        <begin position="281"/>
        <end position="301"/>
    </location>
</feature>
<evidence type="ECO:0000256" key="6">
    <source>
        <dbReference type="ARBA" id="ARBA00022989"/>
    </source>
</evidence>
<feature type="transmembrane region" description="Helical" evidence="8">
    <location>
        <begin position="36"/>
        <end position="55"/>
    </location>
</feature>
<dbReference type="KEGG" id="glt:GlitD10_0915"/>
<comment type="similarity">
    <text evidence="2">Belongs to the auxin efflux carrier (TC 2.A.69) family.</text>
</comment>
<dbReference type="Proteomes" id="UP000180235">
    <property type="component" value="Chromosome"/>
</dbReference>
<evidence type="ECO:0000256" key="7">
    <source>
        <dbReference type="ARBA" id="ARBA00023136"/>
    </source>
</evidence>